<accession>A0A7K1GCJ0</accession>
<evidence type="ECO:0000259" key="1">
    <source>
        <dbReference type="Pfam" id="PF00534"/>
    </source>
</evidence>
<feature type="domain" description="Glycosyl transferase family 1" evidence="1">
    <location>
        <begin position="179"/>
        <end position="343"/>
    </location>
</feature>
<dbReference type="InterPro" id="IPR001296">
    <property type="entry name" value="Glyco_trans_1"/>
</dbReference>
<dbReference type="GO" id="GO:0016757">
    <property type="term" value="F:glycosyltransferase activity"/>
    <property type="evidence" value="ECO:0007669"/>
    <property type="project" value="InterPro"/>
</dbReference>
<dbReference type="RefSeq" id="WP_155088569.1">
    <property type="nucleotide sequence ID" value="NZ_WJYA01000004.1"/>
</dbReference>
<evidence type="ECO:0000259" key="2">
    <source>
        <dbReference type="Pfam" id="PF13439"/>
    </source>
</evidence>
<evidence type="ECO:0000313" key="4">
    <source>
        <dbReference type="Proteomes" id="UP000447545"/>
    </source>
</evidence>
<dbReference type="InterPro" id="IPR028098">
    <property type="entry name" value="Glyco_trans_4-like_N"/>
</dbReference>
<name>A0A7K1GCJ0_9FLAO</name>
<organism evidence="3 4">
    <name type="scientific">Winogradskyella ouciana</name>
    <dbReference type="NCBI Taxonomy" id="2608631"/>
    <lineage>
        <taxon>Bacteria</taxon>
        <taxon>Pseudomonadati</taxon>
        <taxon>Bacteroidota</taxon>
        <taxon>Flavobacteriia</taxon>
        <taxon>Flavobacteriales</taxon>
        <taxon>Flavobacteriaceae</taxon>
        <taxon>Winogradskyella</taxon>
    </lineage>
</organism>
<dbReference type="SUPFAM" id="SSF53756">
    <property type="entry name" value="UDP-Glycosyltransferase/glycogen phosphorylase"/>
    <property type="match status" value="1"/>
</dbReference>
<protein>
    <submittedName>
        <fullName evidence="3">Glycosyltransferase</fullName>
    </submittedName>
</protein>
<proteinExistence type="predicted"/>
<sequence>MIKSNPKKICIVVSSLGAGGAERSSALLSELLFDLGYDVHIVSVIDRIDYPYKGELLNLGKLKSKDHSSLGRLKRLLVFKNYLKENNFDYVIDNRTRIGLFKEFVISKWVYNAKRTIYCIRSYKTEAYINPSHFIGKVLYGSAFKIVAVSNAICDKLKESYNFKNLEVIHNPVVENYESRKTEKSKTGSYALFYGRLDDAVKNVSLLLEAYSQSRLPQTGIKLKILGNGKDKEMLQRKTDDLNLEPYVEFLGFKENPYDLVESAYFTVLTSRYEGFPRVLVESLALGVPVISVDCKSGPDEIIINEQNGLLVENHNIEVLANAMNRMLEDKDLYLHCKSNARASVEKFSKAEIGQQWKKLLE</sequence>
<dbReference type="Pfam" id="PF13439">
    <property type="entry name" value="Glyco_transf_4"/>
    <property type="match status" value="1"/>
</dbReference>
<dbReference type="Pfam" id="PF00534">
    <property type="entry name" value="Glycos_transf_1"/>
    <property type="match status" value="1"/>
</dbReference>
<gene>
    <name evidence="3" type="ORF">F1003_07450</name>
</gene>
<dbReference type="Gene3D" id="3.40.50.2000">
    <property type="entry name" value="Glycogen Phosphorylase B"/>
    <property type="match status" value="2"/>
</dbReference>
<dbReference type="EMBL" id="WJYA01000004">
    <property type="protein sequence ID" value="MTE26765.1"/>
    <property type="molecule type" value="Genomic_DNA"/>
</dbReference>
<comment type="caution">
    <text evidence="3">The sequence shown here is derived from an EMBL/GenBank/DDBJ whole genome shotgun (WGS) entry which is preliminary data.</text>
</comment>
<reference evidence="3 4" key="1">
    <citation type="submission" date="2019-11" db="EMBL/GenBank/DDBJ databases">
        <title>Winogradskyella ouciana sp. nov., isolated from the hadal seawater of the Mariana Trench.</title>
        <authorList>
            <person name="Liu R."/>
        </authorList>
    </citation>
    <scope>NUCLEOTIDE SEQUENCE [LARGE SCALE GENOMIC DNA]</scope>
    <source>
        <strain evidence="3 4">ZXX205</strain>
    </source>
</reference>
<dbReference type="AlphaFoldDB" id="A0A7K1GCJ0"/>
<dbReference type="Proteomes" id="UP000447545">
    <property type="component" value="Unassembled WGS sequence"/>
</dbReference>
<feature type="domain" description="Glycosyltransferase subfamily 4-like N-terminal" evidence="2">
    <location>
        <begin position="19"/>
        <end position="173"/>
    </location>
</feature>
<keyword evidence="4" id="KW-1185">Reference proteome</keyword>
<dbReference type="PANTHER" id="PTHR12526">
    <property type="entry name" value="GLYCOSYLTRANSFERASE"/>
    <property type="match status" value="1"/>
</dbReference>
<keyword evidence="3" id="KW-0808">Transferase</keyword>
<evidence type="ECO:0000313" key="3">
    <source>
        <dbReference type="EMBL" id="MTE26765.1"/>
    </source>
</evidence>